<protein>
    <submittedName>
        <fullName evidence="2">Uncharacterized protein</fullName>
    </submittedName>
</protein>
<dbReference type="InterPro" id="IPR046656">
    <property type="entry name" value="DUF6674"/>
</dbReference>
<dbReference type="RefSeq" id="WP_118444511.1">
    <property type="nucleotide sequence ID" value="NZ_JBCPGC010000004.1"/>
</dbReference>
<dbReference type="Pfam" id="PF20379">
    <property type="entry name" value="DUF6674"/>
    <property type="match status" value="1"/>
</dbReference>
<reference evidence="2 3" key="1">
    <citation type="submission" date="2018-08" db="EMBL/GenBank/DDBJ databases">
        <title>A genome reference for cultivated species of the human gut microbiota.</title>
        <authorList>
            <person name="Zou Y."/>
            <person name="Xue W."/>
            <person name="Luo G."/>
        </authorList>
    </citation>
    <scope>NUCLEOTIDE SEQUENCE [LARGE SCALE GENOMIC DNA]</scope>
    <source>
        <strain evidence="2 3">AF33-12</strain>
    </source>
</reference>
<dbReference type="Proteomes" id="UP000285610">
    <property type="component" value="Unassembled WGS sequence"/>
</dbReference>
<dbReference type="EMBL" id="QRQE01000016">
    <property type="protein sequence ID" value="RHM76941.1"/>
    <property type="molecule type" value="Genomic_DNA"/>
</dbReference>
<keyword evidence="1" id="KW-0175">Coiled coil</keyword>
<dbReference type="AlphaFoldDB" id="A0A415S9Z9"/>
<name>A0A415S9Z9_MEDGN</name>
<accession>A0A415S9Z9</accession>
<gene>
    <name evidence="2" type="ORF">DWZ50_07765</name>
</gene>
<proteinExistence type="predicted"/>
<evidence type="ECO:0000256" key="1">
    <source>
        <dbReference type="SAM" id="Coils"/>
    </source>
</evidence>
<organism evidence="2 3">
    <name type="scientific">Mediterraneibacter gnavus</name>
    <name type="common">Ruminococcus gnavus</name>
    <dbReference type="NCBI Taxonomy" id="33038"/>
    <lineage>
        <taxon>Bacteria</taxon>
        <taxon>Bacillati</taxon>
        <taxon>Bacillota</taxon>
        <taxon>Clostridia</taxon>
        <taxon>Lachnospirales</taxon>
        <taxon>Lachnospiraceae</taxon>
        <taxon>Mediterraneibacter</taxon>
    </lineage>
</organism>
<evidence type="ECO:0000313" key="2">
    <source>
        <dbReference type="EMBL" id="RHM76941.1"/>
    </source>
</evidence>
<evidence type="ECO:0000313" key="3">
    <source>
        <dbReference type="Proteomes" id="UP000285610"/>
    </source>
</evidence>
<sequence>MSLEIPLGEQEHLKEFFELAEQHFKDDRLKSYETFIQYVDSMEQQCADMREEIGYLKEQLQDMANNRLKSKLETLFVSIQEPIYEVGSKIKDIKTGISGRVKEILAGSRQGKNFAIARLFEGLQVKEHLESVRGYVKKANQTLEVGPKELVYCIVDI</sequence>
<comment type="caution">
    <text evidence="2">The sequence shown here is derived from an EMBL/GenBank/DDBJ whole genome shotgun (WGS) entry which is preliminary data.</text>
</comment>
<feature type="coiled-coil region" evidence="1">
    <location>
        <begin position="39"/>
        <end position="66"/>
    </location>
</feature>